<reference evidence="2 3" key="2">
    <citation type="journal article" date="2017" name="Front. Plant Sci.">
        <title>Gene Classification and Mining of Molecular Markers Useful in Red Clover (Trifolium pratense) Breeding.</title>
        <authorList>
            <person name="Istvanek J."/>
            <person name="Dluhosova J."/>
            <person name="Dluhos P."/>
            <person name="Patkova L."/>
            <person name="Nedelnik J."/>
            <person name="Repkova J."/>
        </authorList>
    </citation>
    <scope>NUCLEOTIDE SEQUENCE [LARGE SCALE GENOMIC DNA]</scope>
    <source>
        <strain evidence="3">cv. Tatra</strain>
        <tissue evidence="2">Young leaves</tissue>
    </source>
</reference>
<reference evidence="2 3" key="1">
    <citation type="journal article" date="2014" name="Am. J. Bot.">
        <title>Genome assembly and annotation for red clover (Trifolium pratense; Fabaceae).</title>
        <authorList>
            <person name="Istvanek J."/>
            <person name="Jaros M."/>
            <person name="Krenek A."/>
            <person name="Repkova J."/>
        </authorList>
    </citation>
    <scope>NUCLEOTIDE SEQUENCE [LARGE SCALE GENOMIC DNA]</scope>
    <source>
        <strain evidence="3">cv. Tatra</strain>
        <tissue evidence="2">Young leaves</tissue>
    </source>
</reference>
<keyword evidence="1" id="KW-0812">Transmembrane</keyword>
<accession>A0A2K3MCT7</accession>
<evidence type="ECO:0000256" key="1">
    <source>
        <dbReference type="SAM" id="Phobius"/>
    </source>
</evidence>
<feature type="non-terminal residue" evidence="2">
    <location>
        <position position="108"/>
    </location>
</feature>
<proteinExistence type="predicted"/>
<dbReference type="Proteomes" id="UP000236291">
    <property type="component" value="Unassembled WGS sequence"/>
</dbReference>
<comment type="caution">
    <text evidence="2">The sequence shown here is derived from an EMBL/GenBank/DDBJ whole genome shotgun (WGS) entry which is preliminary data.</text>
</comment>
<gene>
    <name evidence="2" type="ORF">L195_g044694</name>
</gene>
<dbReference type="AlphaFoldDB" id="A0A2K3MCT7"/>
<keyword evidence="1" id="KW-1133">Transmembrane helix</keyword>
<name>A0A2K3MCT7_TRIPR</name>
<feature type="transmembrane region" description="Helical" evidence="1">
    <location>
        <begin position="6"/>
        <end position="26"/>
    </location>
</feature>
<sequence length="108" mass="12428">MLLSFWLVFGGIGGLETLFVLVMNLLKIALKTMIRKQWSCCLLRMMRKFLGYEAQKQDCLLPLAHGALVLAPNAQVMVYIVVVLLCSRKRDKNGEIWENGRFRRTLNL</sequence>
<evidence type="ECO:0000313" key="2">
    <source>
        <dbReference type="EMBL" id="PNX88588.1"/>
    </source>
</evidence>
<evidence type="ECO:0000313" key="3">
    <source>
        <dbReference type="Proteomes" id="UP000236291"/>
    </source>
</evidence>
<organism evidence="2 3">
    <name type="scientific">Trifolium pratense</name>
    <name type="common">Red clover</name>
    <dbReference type="NCBI Taxonomy" id="57577"/>
    <lineage>
        <taxon>Eukaryota</taxon>
        <taxon>Viridiplantae</taxon>
        <taxon>Streptophyta</taxon>
        <taxon>Embryophyta</taxon>
        <taxon>Tracheophyta</taxon>
        <taxon>Spermatophyta</taxon>
        <taxon>Magnoliopsida</taxon>
        <taxon>eudicotyledons</taxon>
        <taxon>Gunneridae</taxon>
        <taxon>Pentapetalae</taxon>
        <taxon>rosids</taxon>
        <taxon>fabids</taxon>
        <taxon>Fabales</taxon>
        <taxon>Fabaceae</taxon>
        <taxon>Papilionoideae</taxon>
        <taxon>50 kb inversion clade</taxon>
        <taxon>NPAAA clade</taxon>
        <taxon>Hologalegina</taxon>
        <taxon>IRL clade</taxon>
        <taxon>Trifolieae</taxon>
        <taxon>Trifolium</taxon>
    </lineage>
</organism>
<dbReference type="EMBL" id="ASHM01057118">
    <property type="protein sequence ID" value="PNX88588.1"/>
    <property type="molecule type" value="Genomic_DNA"/>
</dbReference>
<protein>
    <submittedName>
        <fullName evidence="2">Uncharacterized protein</fullName>
    </submittedName>
</protein>
<keyword evidence="1" id="KW-0472">Membrane</keyword>